<comment type="caution">
    <text evidence="2">The sequence shown here is derived from an EMBL/GenBank/DDBJ whole genome shotgun (WGS) entry which is preliminary data.</text>
</comment>
<organism evidence="2 3">
    <name type="scientific">Liparis tanakae</name>
    <name type="common">Tanaka's snailfish</name>
    <dbReference type="NCBI Taxonomy" id="230148"/>
    <lineage>
        <taxon>Eukaryota</taxon>
        <taxon>Metazoa</taxon>
        <taxon>Chordata</taxon>
        <taxon>Craniata</taxon>
        <taxon>Vertebrata</taxon>
        <taxon>Euteleostomi</taxon>
        <taxon>Actinopterygii</taxon>
        <taxon>Neopterygii</taxon>
        <taxon>Teleostei</taxon>
        <taxon>Neoteleostei</taxon>
        <taxon>Acanthomorphata</taxon>
        <taxon>Eupercaria</taxon>
        <taxon>Perciformes</taxon>
        <taxon>Cottioidei</taxon>
        <taxon>Cottales</taxon>
        <taxon>Liparidae</taxon>
        <taxon>Liparis</taxon>
    </lineage>
</organism>
<dbReference type="Proteomes" id="UP000314294">
    <property type="component" value="Unassembled WGS sequence"/>
</dbReference>
<dbReference type="EMBL" id="SRLO01002294">
    <property type="protein sequence ID" value="TNN33265.1"/>
    <property type="molecule type" value="Genomic_DNA"/>
</dbReference>
<accession>A0A4Z2EWL0</accession>
<reference evidence="2 3" key="1">
    <citation type="submission" date="2019-03" db="EMBL/GenBank/DDBJ databases">
        <title>First draft genome of Liparis tanakae, snailfish: a comprehensive survey of snailfish specific genes.</title>
        <authorList>
            <person name="Kim W."/>
            <person name="Song I."/>
            <person name="Jeong J.-H."/>
            <person name="Kim D."/>
            <person name="Kim S."/>
            <person name="Ryu S."/>
            <person name="Song J.Y."/>
            <person name="Lee S.K."/>
        </authorList>
    </citation>
    <scope>NUCLEOTIDE SEQUENCE [LARGE SCALE GENOMIC DNA]</scope>
    <source>
        <tissue evidence="2">Muscle</tissue>
    </source>
</reference>
<name>A0A4Z2EWL0_9TELE</name>
<protein>
    <submittedName>
        <fullName evidence="2">Uncharacterized protein</fullName>
    </submittedName>
</protein>
<gene>
    <name evidence="2" type="ORF">EYF80_056573</name>
</gene>
<feature type="region of interest" description="Disordered" evidence="1">
    <location>
        <begin position="39"/>
        <end position="82"/>
    </location>
</feature>
<feature type="compositionally biased region" description="Acidic residues" evidence="1">
    <location>
        <begin position="47"/>
        <end position="59"/>
    </location>
</feature>
<evidence type="ECO:0000313" key="3">
    <source>
        <dbReference type="Proteomes" id="UP000314294"/>
    </source>
</evidence>
<dbReference type="AlphaFoldDB" id="A0A4Z2EWL0"/>
<evidence type="ECO:0000256" key="1">
    <source>
        <dbReference type="SAM" id="MobiDB-lite"/>
    </source>
</evidence>
<proteinExistence type="predicted"/>
<sequence>MSDSAEIDTHIEEENAALLAALTDSLDGMVDAEVGGLSVFPALGEGPDGEDDDEDDDLPLDFSQSMGAETDDPSLVRSPSPF</sequence>
<keyword evidence="3" id="KW-1185">Reference proteome</keyword>
<evidence type="ECO:0000313" key="2">
    <source>
        <dbReference type="EMBL" id="TNN33265.1"/>
    </source>
</evidence>